<proteinExistence type="inferred from homology"/>
<dbReference type="SMART" id="SM00365">
    <property type="entry name" value="LRR_SD22"/>
    <property type="match status" value="10"/>
</dbReference>
<dbReference type="InterPro" id="IPR032675">
    <property type="entry name" value="LRR_dom_sf"/>
</dbReference>
<evidence type="ECO:0000256" key="11">
    <source>
        <dbReference type="ARBA" id="ARBA00023170"/>
    </source>
</evidence>
<evidence type="ECO:0000256" key="9">
    <source>
        <dbReference type="ARBA" id="ARBA00022989"/>
    </source>
</evidence>
<evidence type="ECO:0000256" key="6">
    <source>
        <dbReference type="ARBA" id="ARBA00022729"/>
    </source>
</evidence>
<dbReference type="Gene3D" id="3.40.50.10140">
    <property type="entry name" value="Toll/interleukin-1 receptor homology (TIR) domain"/>
    <property type="match status" value="1"/>
</dbReference>
<evidence type="ECO:0000256" key="4">
    <source>
        <dbReference type="ARBA" id="ARBA00022614"/>
    </source>
</evidence>
<dbReference type="Gene3D" id="3.80.10.10">
    <property type="entry name" value="Ribonuclease Inhibitor"/>
    <property type="match status" value="4"/>
</dbReference>
<dbReference type="InterPro" id="IPR000157">
    <property type="entry name" value="TIR_dom"/>
</dbReference>
<dbReference type="Proteomes" id="UP001652642">
    <property type="component" value="Chromosome 2"/>
</dbReference>
<feature type="chain" id="PRO_5045940417" description="TIR domain-containing protein" evidence="14">
    <location>
        <begin position="23"/>
        <end position="955"/>
    </location>
</feature>
<dbReference type="GeneID" id="110072303"/>
<evidence type="ECO:0000256" key="1">
    <source>
        <dbReference type="ARBA" id="ARBA00004479"/>
    </source>
</evidence>
<keyword evidence="3" id="KW-0399">Innate immunity</keyword>
<comment type="subcellular location">
    <subcellularLocation>
        <location evidence="1">Membrane</location>
        <topology evidence="1">Single-pass type I membrane protein</topology>
    </subcellularLocation>
</comment>
<dbReference type="SUPFAM" id="SSF52200">
    <property type="entry name" value="Toll/Interleukin receptor TIR domain"/>
    <property type="match status" value="1"/>
</dbReference>
<feature type="domain" description="TIR" evidence="15">
    <location>
        <begin position="792"/>
        <end position="933"/>
    </location>
</feature>
<evidence type="ECO:0000313" key="16">
    <source>
        <dbReference type="Proteomes" id="UP001652642"/>
    </source>
</evidence>
<keyword evidence="12" id="KW-0325">Glycoprotein</keyword>
<evidence type="ECO:0000256" key="12">
    <source>
        <dbReference type="ARBA" id="ARBA00023180"/>
    </source>
</evidence>
<evidence type="ECO:0000256" key="10">
    <source>
        <dbReference type="ARBA" id="ARBA00023136"/>
    </source>
</evidence>
<feature type="signal peptide" evidence="14">
    <location>
        <begin position="1"/>
        <end position="22"/>
    </location>
</feature>
<dbReference type="Pfam" id="PF01582">
    <property type="entry name" value="TIR"/>
    <property type="match status" value="1"/>
</dbReference>
<evidence type="ECO:0000256" key="13">
    <source>
        <dbReference type="ARBA" id="ARBA00023198"/>
    </source>
</evidence>
<sequence length="955" mass="109112">MFSLSLVSVLLILFNQDQKVTPYSLDNCEVHGNLRNRTKVLCYNRNLNEVPAHLPSKVFLLDLSGNNITYLGKNAFRNLNHLQVLNVSQNKIVHIEKGAFMSTNHLEILNLTANQLRLLSRSTLDGLTKLTVLLLRHNQIDRIESSAFAHLQNLKVIDLSSNQLHTLNAVHAVFNVKSLEELHIADNGLQNVTTEEITSIPVMLRKLDASHNPISLFGITSSVLENIISLDLSFSTPTVSIVWLIQDSCFLKGLNTLYLGGIAMKPSGISKVIQTLNCSLLQVIHLDHLNLTESDGLIEQVCLQHQNVETLNLLGNMFTSVNARAFENCTHLRHLNMAFNKLEVLPASLFKPLKYLQLLSLANNKFTVVPNATSAVTSLESLDVSFNRINRIFPYDFAHLKKAKSINITGNYISHVYSDFFTDLCGLQELDLGENALTDIEEPFSVSLKTLRTLILRQNKMDSIKKGIFKNLTALQLLNLADNQIVTIEPGAFEGLSNLQTLILGSNRITQDTLQEGTFQGVSNLVDLEIFSNDISYESPKELTNPPFQLLKFLKKLSINSQRHNGLRHFPVNFLQGLKSIVLIHAGNLAISFLDPNTFKYTPTLQELDLSENQLSSISNTLFTPMPNLTELHLNKNGLNSLSFVSQANFSRLTLLRLAGNQIDVVTEKQIRAMPFLLFIDVRQNPFSCRCSNQKFLMWSLKNPKTQVLYFSEYTCASPPAYKGKKLQAFKTSSCTLNHDFILCITNTAAVMLLMLICFCCQWRWNMIYAYHLLLAYFIDKRQKRKGQGREYDYDAFLSYNTHDEKWVINYFLPVMENQYGWKLCLHHRDFQPGRTVLENIVDNIYASRKTICIISHHYLESEWCSKEIQVACFRLFDDHKDVLILIFLEDIPRYYLSPYYRMRKLVKNKTYLKRPQDEQEMPLFWHKLNMAMKTGEEKKDENPILTAFVPVELP</sequence>
<name>A0ABM5FLT2_9SAUR</name>
<evidence type="ECO:0000256" key="5">
    <source>
        <dbReference type="ARBA" id="ARBA00022692"/>
    </source>
</evidence>
<dbReference type="SMART" id="SM00082">
    <property type="entry name" value="LRRCT"/>
    <property type="match status" value="1"/>
</dbReference>
<dbReference type="Pfam" id="PF13855">
    <property type="entry name" value="LRR_8"/>
    <property type="match status" value="5"/>
</dbReference>
<dbReference type="RefSeq" id="XP_072846352.1">
    <property type="nucleotide sequence ID" value="XM_072990251.1"/>
</dbReference>
<gene>
    <name evidence="17" type="primary">LOC110072303</name>
</gene>
<keyword evidence="10" id="KW-0472">Membrane</keyword>
<comment type="similarity">
    <text evidence="2">Belongs to the Toll-like receptor family.</text>
</comment>
<keyword evidence="5" id="KW-0812">Transmembrane</keyword>
<reference evidence="17" key="2">
    <citation type="submission" date="2025-08" db="UniProtKB">
        <authorList>
            <consortium name="RefSeq"/>
        </authorList>
    </citation>
    <scope>IDENTIFICATION</scope>
</reference>
<dbReference type="InterPro" id="IPR003591">
    <property type="entry name" value="Leu-rich_rpt_typical-subtyp"/>
</dbReference>
<dbReference type="InterPro" id="IPR035897">
    <property type="entry name" value="Toll_tir_struct_dom_sf"/>
</dbReference>
<evidence type="ECO:0000259" key="15">
    <source>
        <dbReference type="PROSITE" id="PS50104"/>
    </source>
</evidence>
<keyword evidence="6 14" id="KW-0732">Signal</keyword>
<protein>
    <recommendedName>
        <fullName evidence="15">TIR domain-containing protein</fullName>
    </recommendedName>
</protein>
<keyword evidence="11" id="KW-0675">Receptor</keyword>
<dbReference type="PROSITE" id="PS50104">
    <property type="entry name" value="TIR"/>
    <property type="match status" value="1"/>
</dbReference>
<keyword evidence="7" id="KW-0677">Repeat</keyword>
<dbReference type="SMART" id="SM00255">
    <property type="entry name" value="TIR"/>
    <property type="match status" value="1"/>
</dbReference>
<evidence type="ECO:0000256" key="3">
    <source>
        <dbReference type="ARBA" id="ARBA00022588"/>
    </source>
</evidence>
<dbReference type="InterPro" id="IPR001611">
    <property type="entry name" value="Leu-rich_rpt"/>
</dbReference>
<keyword evidence="16" id="KW-1185">Reference proteome</keyword>
<dbReference type="SMART" id="SM00369">
    <property type="entry name" value="LRR_TYP"/>
    <property type="match status" value="16"/>
</dbReference>
<evidence type="ECO:0000256" key="14">
    <source>
        <dbReference type="SAM" id="SignalP"/>
    </source>
</evidence>
<evidence type="ECO:0000256" key="8">
    <source>
        <dbReference type="ARBA" id="ARBA00022859"/>
    </source>
</evidence>
<reference evidence="16" key="1">
    <citation type="submission" date="2025-05" db="UniProtKB">
        <authorList>
            <consortium name="RefSeq"/>
        </authorList>
    </citation>
    <scope>NUCLEOTIDE SEQUENCE [LARGE SCALE GENOMIC DNA]</scope>
</reference>
<keyword evidence="4" id="KW-0433">Leucine-rich repeat</keyword>
<keyword evidence="9" id="KW-1133">Transmembrane helix</keyword>
<dbReference type="InterPro" id="IPR000483">
    <property type="entry name" value="Cys-rich_flank_reg_C"/>
</dbReference>
<dbReference type="PANTHER" id="PTHR24365:SF522">
    <property type="entry name" value="LOW QUALITY PROTEIN: TOLL-LIKE RECEPTOR 13-RELATED"/>
    <property type="match status" value="1"/>
</dbReference>
<keyword evidence="8" id="KW-0391">Immunity</keyword>
<dbReference type="PANTHER" id="PTHR24365">
    <property type="entry name" value="TOLL-LIKE RECEPTOR"/>
    <property type="match status" value="1"/>
</dbReference>
<dbReference type="SUPFAM" id="SSF52058">
    <property type="entry name" value="L domain-like"/>
    <property type="match status" value="3"/>
</dbReference>
<dbReference type="PROSITE" id="PS51450">
    <property type="entry name" value="LRR"/>
    <property type="match status" value="3"/>
</dbReference>
<evidence type="ECO:0000256" key="7">
    <source>
        <dbReference type="ARBA" id="ARBA00022737"/>
    </source>
</evidence>
<evidence type="ECO:0000256" key="2">
    <source>
        <dbReference type="ARBA" id="ARBA00009634"/>
    </source>
</evidence>
<evidence type="ECO:0000313" key="17">
    <source>
        <dbReference type="RefSeq" id="XP_072846352.1"/>
    </source>
</evidence>
<organism evidence="16 17">
    <name type="scientific">Pogona vitticeps</name>
    <name type="common">central bearded dragon</name>
    <dbReference type="NCBI Taxonomy" id="103695"/>
    <lineage>
        <taxon>Eukaryota</taxon>
        <taxon>Metazoa</taxon>
        <taxon>Chordata</taxon>
        <taxon>Craniata</taxon>
        <taxon>Vertebrata</taxon>
        <taxon>Euteleostomi</taxon>
        <taxon>Lepidosauria</taxon>
        <taxon>Squamata</taxon>
        <taxon>Bifurcata</taxon>
        <taxon>Unidentata</taxon>
        <taxon>Episquamata</taxon>
        <taxon>Toxicofera</taxon>
        <taxon>Iguania</taxon>
        <taxon>Acrodonta</taxon>
        <taxon>Agamidae</taxon>
        <taxon>Amphibolurinae</taxon>
        <taxon>Pogona</taxon>
    </lineage>
</organism>
<keyword evidence="13" id="KW-0395">Inflammatory response</keyword>
<accession>A0ABM5FLT2</accession>